<evidence type="ECO:0000313" key="7">
    <source>
        <dbReference type="Proteomes" id="UP001243757"/>
    </source>
</evidence>
<keyword evidence="3" id="KW-0238">DNA-binding</keyword>
<keyword evidence="7" id="KW-1185">Reference proteome</keyword>
<evidence type="ECO:0000256" key="2">
    <source>
        <dbReference type="ARBA" id="ARBA00023015"/>
    </source>
</evidence>
<evidence type="ECO:0000256" key="1">
    <source>
        <dbReference type="ARBA" id="ARBA00009437"/>
    </source>
</evidence>
<dbReference type="InterPro" id="IPR036388">
    <property type="entry name" value="WH-like_DNA-bd_sf"/>
</dbReference>
<feature type="domain" description="HTH lysR-type" evidence="5">
    <location>
        <begin position="3"/>
        <end position="60"/>
    </location>
</feature>
<name>A0ABT7F309_9RHOB</name>
<reference evidence="6 7" key="1">
    <citation type="submission" date="2023-05" db="EMBL/GenBank/DDBJ databases">
        <title>Pseudodonghicola sp. nov.</title>
        <authorList>
            <person name="Huang J."/>
        </authorList>
    </citation>
    <scope>NUCLEOTIDE SEQUENCE [LARGE SCALE GENOMIC DNA]</scope>
    <source>
        <strain evidence="6 7">IC7</strain>
    </source>
</reference>
<proteinExistence type="inferred from homology"/>
<dbReference type="SUPFAM" id="SSF46785">
    <property type="entry name" value="Winged helix' DNA-binding domain"/>
    <property type="match status" value="1"/>
</dbReference>
<keyword evidence="4" id="KW-0804">Transcription</keyword>
<sequence length="305" mass="33328">MPVSLRQLRAFRAVADAASFTGAAERLNLTQSAVSMLIRQFEEELKVPLFVRTGRGARLTEFGTQIRPTVMRVLSDLQNIDDSAADLRSLQRGHLRLAVPQMLGCCWLPPVLGRFRALYPDVEVTVLESAGDGVIEVVARGDAEIGIGPERPLINGVSAEFLWEVPMRLVVSAGSRLAVSGCRPALEDLEQSRWINYSDDFSEVLHRALLGTRSMPGAQDMRVLGLMSAMALIGTEDFVTVAPAYAGLFSGVFGLRFLSFDGPASRRRFLQYIRARHDLSPAAEAFLRLARDSAPTEPAGDGNID</sequence>
<evidence type="ECO:0000256" key="3">
    <source>
        <dbReference type="ARBA" id="ARBA00023125"/>
    </source>
</evidence>
<dbReference type="InterPro" id="IPR005119">
    <property type="entry name" value="LysR_subst-bd"/>
</dbReference>
<dbReference type="PANTHER" id="PTHR30419">
    <property type="entry name" value="HTH-TYPE TRANSCRIPTIONAL REGULATOR YBHD"/>
    <property type="match status" value="1"/>
</dbReference>
<dbReference type="RefSeq" id="WP_284481645.1">
    <property type="nucleotide sequence ID" value="NZ_JASNJD010000010.1"/>
</dbReference>
<evidence type="ECO:0000256" key="4">
    <source>
        <dbReference type="ARBA" id="ARBA00023163"/>
    </source>
</evidence>
<accession>A0ABT7F309</accession>
<dbReference type="InterPro" id="IPR000847">
    <property type="entry name" value="LysR_HTH_N"/>
</dbReference>
<dbReference type="InterPro" id="IPR050950">
    <property type="entry name" value="HTH-type_LysR_regulators"/>
</dbReference>
<organism evidence="6 7">
    <name type="scientific">Pseudodonghicola flavimaris</name>
    <dbReference type="NCBI Taxonomy" id="3050036"/>
    <lineage>
        <taxon>Bacteria</taxon>
        <taxon>Pseudomonadati</taxon>
        <taxon>Pseudomonadota</taxon>
        <taxon>Alphaproteobacteria</taxon>
        <taxon>Rhodobacterales</taxon>
        <taxon>Paracoccaceae</taxon>
        <taxon>Pseudodonghicola</taxon>
    </lineage>
</organism>
<comment type="similarity">
    <text evidence="1">Belongs to the LysR transcriptional regulatory family.</text>
</comment>
<dbReference type="CDD" id="cd05466">
    <property type="entry name" value="PBP2_LTTR_substrate"/>
    <property type="match status" value="1"/>
</dbReference>
<dbReference type="EMBL" id="JASNJD010000010">
    <property type="protein sequence ID" value="MDK3018839.1"/>
    <property type="molecule type" value="Genomic_DNA"/>
</dbReference>
<dbReference type="PROSITE" id="PS50931">
    <property type="entry name" value="HTH_LYSR"/>
    <property type="match status" value="1"/>
</dbReference>
<dbReference type="PRINTS" id="PR00039">
    <property type="entry name" value="HTHLYSR"/>
</dbReference>
<protein>
    <submittedName>
        <fullName evidence="6">LysR family transcriptional regulator</fullName>
    </submittedName>
</protein>
<dbReference type="SUPFAM" id="SSF53850">
    <property type="entry name" value="Periplasmic binding protein-like II"/>
    <property type="match status" value="1"/>
</dbReference>
<evidence type="ECO:0000313" key="6">
    <source>
        <dbReference type="EMBL" id="MDK3018839.1"/>
    </source>
</evidence>
<comment type="caution">
    <text evidence="6">The sequence shown here is derived from an EMBL/GenBank/DDBJ whole genome shotgun (WGS) entry which is preliminary data.</text>
</comment>
<dbReference type="Proteomes" id="UP001243757">
    <property type="component" value="Unassembled WGS sequence"/>
</dbReference>
<dbReference type="InterPro" id="IPR036390">
    <property type="entry name" value="WH_DNA-bd_sf"/>
</dbReference>
<dbReference type="PANTHER" id="PTHR30419:SF30">
    <property type="entry name" value="LYSR FAMILY TRANSCRIPTIONAL REGULATOR"/>
    <property type="match status" value="1"/>
</dbReference>
<dbReference type="Gene3D" id="3.40.190.290">
    <property type="match status" value="1"/>
</dbReference>
<dbReference type="Pfam" id="PF00126">
    <property type="entry name" value="HTH_1"/>
    <property type="match status" value="1"/>
</dbReference>
<dbReference type="Gene3D" id="1.10.10.10">
    <property type="entry name" value="Winged helix-like DNA-binding domain superfamily/Winged helix DNA-binding domain"/>
    <property type="match status" value="1"/>
</dbReference>
<evidence type="ECO:0000259" key="5">
    <source>
        <dbReference type="PROSITE" id="PS50931"/>
    </source>
</evidence>
<keyword evidence="2" id="KW-0805">Transcription regulation</keyword>
<gene>
    <name evidence="6" type="ORF">QO033_14235</name>
</gene>
<dbReference type="Pfam" id="PF03466">
    <property type="entry name" value="LysR_substrate"/>
    <property type="match status" value="1"/>
</dbReference>